<dbReference type="Proteomes" id="UP001054945">
    <property type="component" value="Unassembled WGS sequence"/>
</dbReference>
<name>A0AAV4VFS5_CAEEX</name>
<dbReference type="AlphaFoldDB" id="A0AAV4VFS5"/>
<comment type="caution">
    <text evidence="1">The sequence shown here is derived from an EMBL/GenBank/DDBJ whole genome shotgun (WGS) entry which is preliminary data.</text>
</comment>
<sequence length="140" mass="15577">MQPPSIVFCIDIPKKEWILEMINAGQHELHCYMFYNIHIGTVVGAENIFSTGAVSLVLVHDMAAGTHRTSSHVPSPVLSAAAPAIPVQNVQVTPFYFSAPLISTETDLFKRKRLQCKNICHLQFQSFSNLLTSQEPKARI</sequence>
<protein>
    <submittedName>
        <fullName evidence="1">Uncharacterized protein</fullName>
    </submittedName>
</protein>
<organism evidence="1 2">
    <name type="scientific">Caerostris extrusa</name>
    <name type="common">Bark spider</name>
    <name type="synonym">Caerostris bankana</name>
    <dbReference type="NCBI Taxonomy" id="172846"/>
    <lineage>
        <taxon>Eukaryota</taxon>
        <taxon>Metazoa</taxon>
        <taxon>Ecdysozoa</taxon>
        <taxon>Arthropoda</taxon>
        <taxon>Chelicerata</taxon>
        <taxon>Arachnida</taxon>
        <taxon>Araneae</taxon>
        <taxon>Araneomorphae</taxon>
        <taxon>Entelegynae</taxon>
        <taxon>Araneoidea</taxon>
        <taxon>Araneidae</taxon>
        <taxon>Caerostris</taxon>
    </lineage>
</organism>
<gene>
    <name evidence="1" type="ORF">CEXT_511231</name>
</gene>
<keyword evidence="2" id="KW-1185">Reference proteome</keyword>
<reference evidence="1 2" key="1">
    <citation type="submission" date="2021-06" db="EMBL/GenBank/DDBJ databases">
        <title>Caerostris extrusa draft genome.</title>
        <authorList>
            <person name="Kono N."/>
            <person name="Arakawa K."/>
        </authorList>
    </citation>
    <scope>NUCLEOTIDE SEQUENCE [LARGE SCALE GENOMIC DNA]</scope>
</reference>
<evidence type="ECO:0000313" key="2">
    <source>
        <dbReference type="Proteomes" id="UP001054945"/>
    </source>
</evidence>
<accession>A0AAV4VFS5</accession>
<evidence type="ECO:0000313" key="1">
    <source>
        <dbReference type="EMBL" id="GIY68810.1"/>
    </source>
</evidence>
<dbReference type="EMBL" id="BPLR01014446">
    <property type="protein sequence ID" value="GIY68810.1"/>
    <property type="molecule type" value="Genomic_DNA"/>
</dbReference>
<proteinExistence type="predicted"/>